<name>A0ACA9YD60_9ASCO</name>
<proteinExistence type="predicted"/>
<dbReference type="Proteomes" id="UP001152531">
    <property type="component" value="Unassembled WGS sequence"/>
</dbReference>
<keyword evidence="2" id="KW-1185">Reference proteome</keyword>
<dbReference type="EMBL" id="CALSDN010000012">
    <property type="protein sequence ID" value="CAH6723006.1"/>
    <property type="molecule type" value="Genomic_DNA"/>
</dbReference>
<gene>
    <name evidence="1" type="ORF">CLIB1444_12S02146</name>
</gene>
<organism evidence="1 2">
    <name type="scientific">[Candida] jaroonii</name>
    <dbReference type="NCBI Taxonomy" id="467808"/>
    <lineage>
        <taxon>Eukaryota</taxon>
        <taxon>Fungi</taxon>
        <taxon>Dikarya</taxon>
        <taxon>Ascomycota</taxon>
        <taxon>Saccharomycotina</taxon>
        <taxon>Pichiomycetes</taxon>
        <taxon>Debaryomycetaceae</taxon>
        <taxon>Yamadazyma</taxon>
    </lineage>
</organism>
<sequence length="225" mass="25863">MEFVLHLTAERSVVRESLKGIIWSIFFQRLFGPITPNLNEFFDIPYPFASDQNDLDTLIDQKINELIKRDFENIDEVKLSSIMIQFYDPKTAKSRKSSWFGQKDNTEHLKSWESWIIKIKCLPMNVTSLSSTTSDLTTAIGTGTNTITSSETGINDKKIQDQNILTSIESFEENLNDIIDIVDNNKDHIPPITSLDSSPFPYEIKNIIGYNTEESWGKYIKRILD</sequence>
<accession>A0ACA9YD60</accession>
<protein>
    <submittedName>
        <fullName evidence="1">Uncharacterized protein</fullName>
    </submittedName>
</protein>
<comment type="caution">
    <text evidence="1">The sequence shown here is derived from an EMBL/GenBank/DDBJ whole genome shotgun (WGS) entry which is preliminary data.</text>
</comment>
<reference evidence="1" key="1">
    <citation type="submission" date="2022-06" db="EMBL/GenBank/DDBJ databases">
        <authorList>
            <person name="Legras J.-L."/>
            <person name="Devillers H."/>
            <person name="Grondin C."/>
        </authorList>
    </citation>
    <scope>NUCLEOTIDE SEQUENCE</scope>
    <source>
        <strain evidence="1">CLIB 1444</strain>
    </source>
</reference>
<evidence type="ECO:0000313" key="2">
    <source>
        <dbReference type="Proteomes" id="UP001152531"/>
    </source>
</evidence>
<evidence type="ECO:0000313" key="1">
    <source>
        <dbReference type="EMBL" id="CAH6723006.1"/>
    </source>
</evidence>